<evidence type="ECO:0000256" key="4">
    <source>
        <dbReference type="ARBA" id="ARBA00048740"/>
    </source>
</evidence>
<dbReference type="Pfam" id="PF09445">
    <property type="entry name" value="Methyltransf_15"/>
    <property type="match status" value="1"/>
</dbReference>
<dbReference type="CDD" id="cd02440">
    <property type="entry name" value="AdoMet_MTases"/>
    <property type="match status" value="1"/>
</dbReference>
<dbReference type="SUPFAM" id="SSF53335">
    <property type="entry name" value="S-adenosyl-L-methionine-dependent methyltransferases"/>
    <property type="match status" value="1"/>
</dbReference>
<protein>
    <recommendedName>
        <fullName evidence="1">Trimethylguanosine synthase</fullName>
    </recommendedName>
    <alternativeName>
        <fullName evidence="7">Cap-specific guanine-N(2) methyltransferase</fullName>
    </alternativeName>
</protein>
<feature type="region of interest" description="Disordered" evidence="8">
    <location>
        <begin position="85"/>
        <end position="120"/>
    </location>
</feature>
<feature type="compositionally biased region" description="Basic and acidic residues" evidence="8">
    <location>
        <begin position="106"/>
        <end position="120"/>
    </location>
</feature>
<geneLocation type="mitochondrion" evidence="9"/>
<dbReference type="GO" id="GO:0005634">
    <property type="term" value="C:nucleus"/>
    <property type="evidence" value="ECO:0007669"/>
    <property type="project" value="TreeGrafter"/>
</dbReference>
<comment type="catalytic activity">
    <reaction evidence="4">
        <text>a 5'-end (N(7)-methyl 5'-triphosphoguanosine)-ribonucleoside in snoRNA + S-adenosyl-L-methionine = a 5'-end (N(2),N(7)-dimethyl 5'-triphosphoguanosine)-ribonucleoside in snoRNA + S-adenosyl-L-homocysteine + H(+)</text>
        <dbReference type="Rhea" id="RHEA:78475"/>
        <dbReference type="Rhea" id="RHEA-COMP:19086"/>
        <dbReference type="Rhea" id="RHEA-COMP:19088"/>
        <dbReference type="ChEBI" id="CHEBI:15378"/>
        <dbReference type="ChEBI" id="CHEBI:57856"/>
        <dbReference type="ChEBI" id="CHEBI:59789"/>
        <dbReference type="ChEBI" id="CHEBI:156461"/>
        <dbReference type="ChEBI" id="CHEBI:172880"/>
    </reaction>
    <physiologicalReaction direction="left-to-right" evidence="4">
        <dbReference type="Rhea" id="RHEA:78476"/>
    </physiologicalReaction>
</comment>
<evidence type="ECO:0000256" key="8">
    <source>
        <dbReference type="SAM" id="MobiDB-lite"/>
    </source>
</evidence>
<evidence type="ECO:0000313" key="10">
    <source>
        <dbReference type="Proteomes" id="UP000290189"/>
    </source>
</evidence>
<evidence type="ECO:0000313" key="9">
    <source>
        <dbReference type="EMBL" id="SPQ96051.1"/>
    </source>
</evidence>
<accession>A0A3P3Y7B3</accession>
<dbReference type="EMBL" id="OVEO01000005">
    <property type="protein sequence ID" value="SPQ96051.1"/>
    <property type="molecule type" value="Genomic_DNA"/>
</dbReference>
<evidence type="ECO:0000256" key="6">
    <source>
        <dbReference type="ARBA" id="ARBA00049075"/>
    </source>
</evidence>
<evidence type="ECO:0000256" key="2">
    <source>
        <dbReference type="ARBA" id="ARBA00025783"/>
    </source>
</evidence>
<dbReference type="InterPro" id="IPR029063">
    <property type="entry name" value="SAM-dependent_MTases_sf"/>
</dbReference>
<dbReference type="Proteomes" id="UP000290189">
    <property type="component" value="Unassembled WGS sequence"/>
</dbReference>
<evidence type="ECO:0000256" key="5">
    <source>
        <dbReference type="ARBA" id="ARBA00048763"/>
    </source>
</evidence>
<evidence type="ECO:0000256" key="1">
    <source>
        <dbReference type="ARBA" id="ARBA00018517"/>
    </source>
</evidence>
<gene>
    <name evidence="9" type="ORF">PLBR_LOCUS3266</name>
</gene>
<comment type="catalytic activity">
    <reaction evidence="6">
        <text>a 5'-end (N(7)-methyl 5'-triphosphoguanosine)-ribonucleoside in snRNA + S-adenosyl-L-methionine = a 5'-end (N(2),N(7)-dimethyl 5'-triphosphoguanosine)-ribonucleoside in snRNA + S-adenosyl-L-homocysteine + H(+)</text>
        <dbReference type="Rhea" id="RHEA:78471"/>
        <dbReference type="Rhea" id="RHEA-COMP:19085"/>
        <dbReference type="Rhea" id="RHEA-COMP:19087"/>
        <dbReference type="ChEBI" id="CHEBI:15378"/>
        <dbReference type="ChEBI" id="CHEBI:57856"/>
        <dbReference type="ChEBI" id="CHEBI:59789"/>
        <dbReference type="ChEBI" id="CHEBI:156461"/>
        <dbReference type="ChEBI" id="CHEBI:172880"/>
    </reaction>
    <physiologicalReaction direction="left-to-right" evidence="6">
        <dbReference type="Rhea" id="RHEA:78472"/>
    </physiologicalReaction>
</comment>
<comment type="catalytic activity">
    <reaction evidence="3">
        <text>a 5'-end (N(2),N(7)-dimethyl 5'-triphosphoguanosine)-ribonucleoside in snoRNA + S-adenosyl-L-methionine = a 5'-end (N(2),N(2),N(7)-trimethyl 5'-triphosphoguanosine)-ribonucleoside in snoRNA + S-adenosyl-L-homocysteine + H(+)</text>
        <dbReference type="Rhea" id="RHEA:78507"/>
        <dbReference type="Rhea" id="RHEA-COMP:19088"/>
        <dbReference type="Rhea" id="RHEA-COMP:19090"/>
        <dbReference type="ChEBI" id="CHEBI:15378"/>
        <dbReference type="ChEBI" id="CHEBI:57856"/>
        <dbReference type="ChEBI" id="CHEBI:59789"/>
        <dbReference type="ChEBI" id="CHEBI:167623"/>
        <dbReference type="ChEBI" id="CHEBI:172880"/>
    </reaction>
    <physiologicalReaction direction="left-to-right" evidence="3">
        <dbReference type="Rhea" id="RHEA:78508"/>
    </physiologicalReaction>
</comment>
<proteinExistence type="inferred from homology"/>
<comment type="similarity">
    <text evidence="2">Belongs to the methyltransferase superfamily. Trimethylguanosine synthase family.</text>
</comment>
<sequence length="408" mass="44214">MGVQVAASYTALSGTMAIDAAETAIVGSCIRIRNALHAMPPTALTDPTTTAISYHNAAARLAARSGNLFSRDEIELAATRDKIRRARDTSANESKVAVGTAGSRPVGDRRRNAAGDRSDHRVHDDVDVTKYYVHRYDLFSLYDRGVVLDRESWYSVCPESIALHIARTTFSAVQGARGSLRSKLVAVEGFCGAGGNAIALAFDFDHVIAIDHDRDKLAAAWVNASIYGVADRITFVHGDFRKVAPKLKGRADVVYMCPPWSGPGYAQQQVYDLGAIQPDVHDVIECARLMSDNVVISLPRNTNEEQALSVFGPGSHVRVEKNWSNPRSRRTRPGRPHMTTFYSGPAFAPGNVQGTSPLLLCGRPSSVRQNSTFGCTDILSHVTNGMPTALNALYAGLRRAHTPDVSPR</sequence>
<comment type="catalytic activity">
    <reaction evidence="5">
        <text>a 5'-end (N(2),N(7)-dimethyl 5'-triphosphoguanosine)-ribonucleoside in snRNA + S-adenosyl-L-methionine = a 5'-end (N(2),N(2),N(7)-trimethyl 5'-triphosphoguanosine)-ribonucleoside in snRNA + S-adenosyl-L-homocysteine + H(+)</text>
        <dbReference type="Rhea" id="RHEA:78479"/>
        <dbReference type="Rhea" id="RHEA-COMP:19087"/>
        <dbReference type="Rhea" id="RHEA-COMP:19089"/>
        <dbReference type="ChEBI" id="CHEBI:15378"/>
        <dbReference type="ChEBI" id="CHEBI:57856"/>
        <dbReference type="ChEBI" id="CHEBI:59789"/>
        <dbReference type="ChEBI" id="CHEBI:167623"/>
        <dbReference type="ChEBI" id="CHEBI:172880"/>
    </reaction>
    <physiologicalReaction direction="left-to-right" evidence="5">
        <dbReference type="Rhea" id="RHEA:78480"/>
    </physiologicalReaction>
</comment>
<dbReference type="PANTHER" id="PTHR14741">
    <property type="entry name" value="S-ADENOSYLMETHIONINE-DEPENDENT METHYLTRANSFERASE RELATED"/>
    <property type="match status" value="1"/>
</dbReference>
<dbReference type="PANTHER" id="PTHR14741:SF32">
    <property type="entry name" value="TRIMETHYLGUANOSINE SYNTHASE"/>
    <property type="match status" value="1"/>
</dbReference>
<keyword evidence="9" id="KW-0496">Mitochondrion</keyword>
<evidence type="ECO:0000256" key="7">
    <source>
        <dbReference type="ARBA" id="ARBA00049790"/>
    </source>
</evidence>
<evidence type="ECO:0000256" key="3">
    <source>
        <dbReference type="ARBA" id="ARBA00047418"/>
    </source>
</evidence>
<name>A0A3P3Y7B3_PLABS</name>
<reference evidence="9 10" key="1">
    <citation type="submission" date="2018-03" db="EMBL/GenBank/DDBJ databases">
        <authorList>
            <person name="Fogelqvist J."/>
        </authorList>
    </citation>
    <scope>NUCLEOTIDE SEQUENCE [LARGE SCALE GENOMIC DNA]</scope>
</reference>
<dbReference type="Gene3D" id="3.40.50.150">
    <property type="entry name" value="Vaccinia Virus protein VP39"/>
    <property type="match status" value="1"/>
</dbReference>
<dbReference type="AlphaFoldDB" id="A0A3P3Y7B3"/>
<dbReference type="GO" id="GO:0071164">
    <property type="term" value="F:RNA cap trimethylguanosine synthase activity"/>
    <property type="evidence" value="ECO:0007669"/>
    <property type="project" value="TreeGrafter"/>
</dbReference>
<dbReference type="InterPro" id="IPR019012">
    <property type="entry name" value="RNA_cap_Gua-N2-MeTrfase"/>
</dbReference>
<organism evidence="9 10">
    <name type="scientific">Plasmodiophora brassicae</name>
    <name type="common">Clubroot disease agent</name>
    <dbReference type="NCBI Taxonomy" id="37360"/>
    <lineage>
        <taxon>Eukaryota</taxon>
        <taxon>Sar</taxon>
        <taxon>Rhizaria</taxon>
        <taxon>Endomyxa</taxon>
        <taxon>Phytomyxea</taxon>
        <taxon>Plasmodiophorida</taxon>
        <taxon>Plasmodiophoridae</taxon>
        <taxon>Plasmodiophora</taxon>
    </lineage>
</organism>